<dbReference type="EMBL" id="CAJOBD010067783">
    <property type="protein sequence ID" value="CAF4402988.1"/>
    <property type="molecule type" value="Genomic_DNA"/>
</dbReference>
<dbReference type="Pfam" id="PF13202">
    <property type="entry name" value="EF-hand_5"/>
    <property type="match status" value="1"/>
</dbReference>
<sequence>GVGGGYSSGFESASYSSGVGGAEGYGVGLGHGGAGIGVGGGAGAGFGGGAGFDLATASFNSADTNRDGRLDAGEFQKFVQGGL</sequence>
<feature type="domain" description="EF-hand" evidence="1">
    <location>
        <begin position="50"/>
        <end position="83"/>
    </location>
</feature>
<protein>
    <recommendedName>
        <fullName evidence="1">EF-hand domain-containing protein</fullName>
    </recommendedName>
</protein>
<dbReference type="InterPro" id="IPR002048">
    <property type="entry name" value="EF_hand_dom"/>
</dbReference>
<proteinExistence type="predicted"/>
<comment type="caution">
    <text evidence="2">The sequence shown here is derived from an EMBL/GenBank/DDBJ whole genome shotgun (WGS) entry which is preliminary data.</text>
</comment>
<evidence type="ECO:0000313" key="2">
    <source>
        <dbReference type="EMBL" id="CAF4402988.1"/>
    </source>
</evidence>
<dbReference type="PROSITE" id="PS50222">
    <property type="entry name" value="EF_HAND_2"/>
    <property type="match status" value="1"/>
</dbReference>
<dbReference type="AlphaFoldDB" id="A0A820PDJ3"/>
<feature type="non-terminal residue" evidence="2">
    <location>
        <position position="1"/>
    </location>
</feature>
<dbReference type="InterPro" id="IPR018247">
    <property type="entry name" value="EF_Hand_1_Ca_BS"/>
</dbReference>
<evidence type="ECO:0000259" key="1">
    <source>
        <dbReference type="PROSITE" id="PS50222"/>
    </source>
</evidence>
<organism evidence="2 3">
    <name type="scientific">Rotaria sordida</name>
    <dbReference type="NCBI Taxonomy" id="392033"/>
    <lineage>
        <taxon>Eukaryota</taxon>
        <taxon>Metazoa</taxon>
        <taxon>Spiralia</taxon>
        <taxon>Gnathifera</taxon>
        <taxon>Rotifera</taxon>
        <taxon>Eurotatoria</taxon>
        <taxon>Bdelloidea</taxon>
        <taxon>Philodinida</taxon>
        <taxon>Philodinidae</taxon>
        <taxon>Rotaria</taxon>
    </lineage>
</organism>
<dbReference type="GO" id="GO:0005509">
    <property type="term" value="F:calcium ion binding"/>
    <property type="evidence" value="ECO:0007669"/>
    <property type="project" value="InterPro"/>
</dbReference>
<accession>A0A820PDJ3</accession>
<dbReference type="PROSITE" id="PS00018">
    <property type="entry name" value="EF_HAND_1"/>
    <property type="match status" value="1"/>
</dbReference>
<reference evidence="2" key="1">
    <citation type="submission" date="2021-02" db="EMBL/GenBank/DDBJ databases">
        <authorList>
            <person name="Nowell W R."/>
        </authorList>
    </citation>
    <scope>NUCLEOTIDE SEQUENCE</scope>
</reference>
<gene>
    <name evidence="2" type="ORF">JBS370_LOCUS43506</name>
</gene>
<name>A0A820PDJ3_9BILA</name>
<evidence type="ECO:0000313" key="3">
    <source>
        <dbReference type="Proteomes" id="UP000663836"/>
    </source>
</evidence>
<dbReference type="Proteomes" id="UP000663836">
    <property type="component" value="Unassembled WGS sequence"/>
</dbReference>